<evidence type="ECO:0000259" key="5">
    <source>
        <dbReference type="PROSITE" id="PS51938"/>
    </source>
</evidence>
<feature type="region of interest" description="Disordered" evidence="3">
    <location>
        <begin position="55"/>
        <end position="129"/>
    </location>
</feature>
<dbReference type="AlphaFoldDB" id="A0AAE1HXP8"/>
<comment type="caution">
    <text evidence="6">The sequence shown here is derived from an EMBL/GenBank/DDBJ whole genome shotgun (WGS) entry which is preliminary data.</text>
</comment>
<dbReference type="PROSITE" id="PS51938">
    <property type="entry name" value="SUZ_C"/>
    <property type="match status" value="1"/>
</dbReference>
<dbReference type="Pfam" id="PF12752">
    <property type="entry name" value="SUZ"/>
    <property type="match status" value="1"/>
</dbReference>
<gene>
    <name evidence="6" type="ORF">KUF71_017765</name>
</gene>
<evidence type="ECO:0000313" key="7">
    <source>
        <dbReference type="Proteomes" id="UP001219518"/>
    </source>
</evidence>
<name>A0AAE1HXP8_9NEOP</name>
<reference evidence="6" key="1">
    <citation type="submission" date="2021-07" db="EMBL/GenBank/DDBJ databases">
        <authorList>
            <person name="Catto M.A."/>
            <person name="Jacobson A."/>
            <person name="Kennedy G."/>
            <person name="Labadie P."/>
            <person name="Hunt B.G."/>
            <person name="Srinivasan R."/>
        </authorList>
    </citation>
    <scope>NUCLEOTIDE SEQUENCE</scope>
    <source>
        <strain evidence="6">PL_HMW_Pooled</strain>
        <tissue evidence="6">Head</tissue>
    </source>
</reference>
<dbReference type="Pfam" id="PF12901">
    <property type="entry name" value="SUZ-C"/>
    <property type="match status" value="1"/>
</dbReference>
<keyword evidence="7" id="KW-1185">Reference proteome</keyword>
<evidence type="ECO:0000256" key="2">
    <source>
        <dbReference type="ARBA" id="ARBA00044802"/>
    </source>
</evidence>
<organism evidence="6 7">
    <name type="scientific">Frankliniella fusca</name>
    <dbReference type="NCBI Taxonomy" id="407009"/>
    <lineage>
        <taxon>Eukaryota</taxon>
        <taxon>Metazoa</taxon>
        <taxon>Ecdysozoa</taxon>
        <taxon>Arthropoda</taxon>
        <taxon>Hexapoda</taxon>
        <taxon>Insecta</taxon>
        <taxon>Pterygota</taxon>
        <taxon>Neoptera</taxon>
        <taxon>Paraneoptera</taxon>
        <taxon>Thysanoptera</taxon>
        <taxon>Terebrantia</taxon>
        <taxon>Thripoidea</taxon>
        <taxon>Thripidae</taxon>
        <taxon>Frankliniella</taxon>
    </lineage>
</organism>
<dbReference type="PANTHER" id="PTHR31796:SF2">
    <property type="entry name" value="SUZ DOMAIN-CONTAINING PROTEIN 1"/>
    <property type="match status" value="1"/>
</dbReference>
<protein>
    <recommendedName>
        <fullName evidence="2">SUZ RNA-binding domain-containing</fullName>
    </recommendedName>
</protein>
<evidence type="ECO:0000259" key="4">
    <source>
        <dbReference type="PROSITE" id="PS51673"/>
    </source>
</evidence>
<sequence>MPDWPDYPLTTTGCSTDDGRDMAGEELEIFDSWEEMDDSEVLERKLKNLKVPTMDDNSIKRGLSDQPASRGVILTGDDAYRTQYTPPEPTVKILKRPTQNSNGGGDGPSMNGESKPSKQPIKTLQQREQEYAQARLRILGEARSPEEIVEDRINKIQAKVEVLRPPEMDCIIRLPRGPDGTRGFHVRR</sequence>
<comment type="similarity">
    <text evidence="1">Belongs to the SZRD1 family.</text>
</comment>
<proteinExistence type="inferred from homology"/>
<feature type="region of interest" description="Disordered" evidence="3">
    <location>
        <begin position="1"/>
        <end position="21"/>
    </location>
</feature>
<evidence type="ECO:0000256" key="1">
    <source>
        <dbReference type="ARBA" id="ARBA00007124"/>
    </source>
</evidence>
<dbReference type="InterPro" id="IPR039228">
    <property type="entry name" value="SZRD1"/>
</dbReference>
<evidence type="ECO:0000256" key="3">
    <source>
        <dbReference type="SAM" id="MobiDB-lite"/>
    </source>
</evidence>
<dbReference type="Proteomes" id="UP001219518">
    <property type="component" value="Unassembled WGS sequence"/>
</dbReference>
<reference evidence="6" key="2">
    <citation type="journal article" date="2023" name="BMC Genomics">
        <title>Pest status, molecular evolution, and epigenetic factors derived from the genome assembly of Frankliniella fusca, a thysanopteran phytovirus vector.</title>
        <authorList>
            <person name="Catto M.A."/>
            <person name="Labadie P.E."/>
            <person name="Jacobson A.L."/>
            <person name="Kennedy G.G."/>
            <person name="Srinivasan R."/>
            <person name="Hunt B.G."/>
        </authorList>
    </citation>
    <scope>NUCLEOTIDE SEQUENCE</scope>
    <source>
        <strain evidence="6">PL_HMW_Pooled</strain>
    </source>
</reference>
<accession>A0AAE1HXP8</accession>
<dbReference type="PROSITE" id="PS51673">
    <property type="entry name" value="SUZ"/>
    <property type="match status" value="1"/>
</dbReference>
<evidence type="ECO:0000313" key="6">
    <source>
        <dbReference type="EMBL" id="KAK3929305.1"/>
    </source>
</evidence>
<dbReference type="EMBL" id="JAHWGI010001396">
    <property type="protein sequence ID" value="KAK3929305.1"/>
    <property type="molecule type" value="Genomic_DNA"/>
</dbReference>
<dbReference type="PANTHER" id="PTHR31796">
    <property type="entry name" value="SUZ DOMAIN-CONTAINING PROTEIN 1"/>
    <property type="match status" value="1"/>
</dbReference>
<feature type="domain" description="SUZ" evidence="4">
    <location>
        <begin position="65"/>
        <end position="143"/>
    </location>
</feature>
<feature type="domain" description="SUZ-C" evidence="5">
    <location>
        <begin position="144"/>
        <end position="188"/>
    </location>
</feature>
<dbReference type="InterPro" id="IPR024771">
    <property type="entry name" value="SUZ"/>
</dbReference>
<dbReference type="InterPro" id="IPR024642">
    <property type="entry name" value="SUZ-C"/>
</dbReference>